<dbReference type="STRING" id="1108044.GOOTI_105_00320"/>
<dbReference type="GO" id="GO:0008482">
    <property type="term" value="F:sulfite oxidase activity"/>
    <property type="evidence" value="ECO:0007669"/>
    <property type="project" value="TreeGrafter"/>
</dbReference>
<comment type="caution">
    <text evidence="3">The sequence shown here is derived from an EMBL/GenBank/DDBJ whole genome shotgun (WGS) entry which is preliminary data.</text>
</comment>
<feature type="domain" description="Oxidoreductase molybdopterin-binding" evidence="2">
    <location>
        <begin position="246"/>
        <end position="399"/>
    </location>
</feature>
<dbReference type="InterPro" id="IPR014756">
    <property type="entry name" value="Ig_E-set"/>
</dbReference>
<evidence type="ECO:0000313" key="3">
    <source>
        <dbReference type="EMBL" id="GAB34367.1"/>
    </source>
</evidence>
<dbReference type="RefSeq" id="WP_007238604.1">
    <property type="nucleotide sequence ID" value="NZ_BAFB01000105.1"/>
</dbReference>
<feature type="transmembrane region" description="Helical" evidence="1">
    <location>
        <begin position="96"/>
        <end position="114"/>
    </location>
</feature>
<dbReference type="GO" id="GO:0006790">
    <property type="term" value="P:sulfur compound metabolic process"/>
    <property type="evidence" value="ECO:0007669"/>
    <property type="project" value="TreeGrafter"/>
</dbReference>
<dbReference type="InterPro" id="IPR000572">
    <property type="entry name" value="OxRdtase_Mopterin-bd_dom"/>
</dbReference>
<dbReference type="PANTHER" id="PTHR19372">
    <property type="entry name" value="SULFITE REDUCTASE"/>
    <property type="match status" value="1"/>
</dbReference>
<dbReference type="AlphaFoldDB" id="H5TLK9"/>
<dbReference type="Gene3D" id="2.60.40.650">
    <property type="match status" value="1"/>
</dbReference>
<dbReference type="EMBL" id="BAFB01000105">
    <property type="protein sequence ID" value="GAB34367.1"/>
    <property type="molecule type" value="Genomic_DNA"/>
</dbReference>
<evidence type="ECO:0000313" key="4">
    <source>
        <dbReference type="Proteomes" id="UP000005038"/>
    </source>
</evidence>
<dbReference type="SUPFAM" id="SSF56524">
    <property type="entry name" value="Oxidoreductase molybdopterin-binding domain"/>
    <property type="match status" value="1"/>
</dbReference>
<organism evidence="3 4">
    <name type="scientific">Gordonia otitidis (strain DSM 44809 / CCUG 52243 / JCM 12355 / NBRC 100426 / IFM 10032)</name>
    <dbReference type="NCBI Taxonomy" id="1108044"/>
    <lineage>
        <taxon>Bacteria</taxon>
        <taxon>Bacillati</taxon>
        <taxon>Actinomycetota</taxon>
        <taxon>Actinomycetes</taxon>
        <taxon>Mycobacteriales</taxon>
        <taxon>Gordoniaceae</taxon>
        <taxon>Gordonia</taxon>
    </lineage>
</organism>
<feature type="transmembrane region" description="Helical" evidence="1">
    <location>
        <begin position="120"/>
        <end position="144"/>
    </location>
</feature>
<evidence type="ECO:0000259" key="2">
    <source>
        <dbReference type="Pfam" id="PF00174"/>
    </source>
</evidence>
<dbReference type="SUPFAM" id="SSF81296">
    <property type="entry name" value="E set domains"/>
    <property type="match status" value="1"/>
</dbReference>
<sequence length="520" mass="55725">MRQRSETWLRAVVSGPLAVIGGLAAGELVAIPLSRLASPFQAVSAFLVDHSPAAAREWAIDTFGTNDKVALMIGVGLAVAVLSVLAGILQVVRPPAGAMIVVLVAIFGVVAAATRPTATVSYVIPSIVAGVVAVVLLVILCRGAQGTNRVERRSHTADEKGCESDDSGWSRRTFLVTAAVVAGASAVSLVVARRLAEAGGVIAERARLVLPRPASSARAVPPGVEAKGATPFLTDNADFYRIDTALQVPQLSTTDWRLRIHGMVDREITLDWNDLMAMSAQERIITLTCVSNEVGGNLASNARWIGFPMSDILAMVRPHVDADMLLSTSVDGWTSGTPLDAITDGRDAMLAVGMNGAPLPLEHGYPVRQVIPGLYGFVSACKWVVDWEITRFDRAQSYWAKRGWGVKAPIKTASRIDRPAPLSTNPVGPVVVAGTAWAQHRGVRRVEVRVDDGEWNTATLATEYSTDTWRQWSWTWQATPGQHTLYCRATDAEGRTQTDQRVAPIPDGATGWHSRVVQVA</sequence>
<dbReference type="GO" id="GO:0020037">
    <property type="term" value="F:heme binding"/>
    <property type="evidence" value="ECO:0007669"/>
    <property type="project" value="TreeGrafter"/>
</dbReference>
<dbReference type="Pfam" id="PF17957">
    <property type="entry name" value="Big_7"/>
    <property type="match status" value="1"/>
</dbReference>
<dbReference type="Pfam" id="PF00174">
    <property type="entry name" value="Oxidored_molyb"/>
    <property type="match status" value="1"/>
</dbReference>
<evidence type="ECO:0000256" key="1">
    <source>
        <dbReference type="SAM" id="Phobius"/>
    </source>
</evidence>
<feature type="transmembrane region" description="Helical" evidence="1">
    <location>
        <begin position="12"/>
        <end position="33"/>
    </location>
</feature>
<accession>H5TLK9</accession>
<feature type="transmembrane region" description="Helical" evidence="1">
    <location>
        <begin position="174"/>
        <end position="192"/>
    </location>
</feature>
<protein>
    <submittedName>
        <fullName evidence="3">Sulfite oxidase</fullName>
    </submittedName>
</protein>
<keyword evidence="1" id="KW-0812">Transmembrane</keyword>
<feature type="transmembrane region" description="Helical" evidence="1">
    <location>
        <begin position="69"/>
        <end position="89"/>
    </location>
</feature>
<gene>
    <name evidence="3" type="ORF">GOOTI_105_00320</name>
</gene>
<keyword evidence="4" id="KW-1185">Reference proteome</keyword>
<proteinExistence type="predicted"/>
<reference evidence="3" key="1">
    <citation type="submission" date="2012-02" db="EMBL/GenBank/DDBJ databases">
        <title>Whole genome shotgun sequence of Gordonia otitidis NBRC 100426.</title>
        <authorList>
            <person name="Yoshida I."/>
            <person name="Hosoyama A."/>
            <person name="Tsuchikane K."/>
            <person name="Katsumata H."/>
            <person name="Yamazaki S."/>
            <person name="Fujita N."/>
        </authorList>
    </citation>
    <scope>NUCLEOTIDE SEQUENCE [LARGE SCALE GENOMIC DNA]</scope>
    <source>
        <strain evidence="3">NBRC 100426</strain>
    </source>
</reference>
<name>H5TLK9_GORO1</name>
<dbReference type="Gene3D" id="3.90.420.10">
    <property type="entry name" value="Oxidoreductase, molybdopterin-binding domain"/>
    <property type="match status" value="1"/>
</dbReference>
<dbReference type="InterPro" id="IPR036374">
    <property type="entry name" value="OxRdtase_Mopterin-bd_sf"/>
</dbReference>
<keyword evidence="1" id="KW-0472">Membrane</keyword>
<dbReference type="OrthoDB" id="9795587at2"/>
<dbReference type="GO" id="GO:0043546">
    <property type="term" value="F:molybdopterin cofactor binding"/>
    <property type="evidence" value="ECO:0007669"/>
    <property type="project" value="TreeGrafter"/>
</dbReference>
<keyword evidence="1" id="KW-1133">Transmembrane helix</keyword>
<dbReference type="PANTHER" id="PTHR19372:SF7">
    <property type="entry name" value="SULFITE OXIDASE, MITOCHONDRIAL"/>
    <property type="match status" value="1"/>
</dbReference>
<dbReference type="Proteomes" id="UP000005038">
    <property type="component" value="Unassembled WGS sequence"/>
</dbReference>